<dbReference type="InterPro" id="IPR013320">
    <property type="entry name" value="ConA-like_dom_sf"/>
</dbReference>
<dbReference type="OrthoDB" id="1447404at2"/>
<dbReference type="GO" id="GO:0000272">
    <property type="term" value="P:polysaccharide catabolic process"/>
    <property type="evidence" value="ECO:0007669"/>
    <property type="project" value="UniProtKB-KW"/>
</dbReference>
<dbReference type="PROSITE" id="PS51257">
    <property type="entry name" value="PROKAR_LIPOPROTEIN"/>
    <property type="match status" value="1"/>
</dbReference>
<keyword evidence="2" id="KW-0326">Glycosidase</keyword>
<dbReference type="GO" id="GO:0008810">
    <property type="term" value="F:cellulase activity"/>
    <property type="evidence" value="ECO:0007669"/>
    <property type="project" value="InterPro"/>
</dbReference>
<keyword evidence="2" id="KW-0119">Carbohydrate metabolism</keyword>
<keyword evidence="3" id="KW-0732">Signal</keyword>
<dbReference type="Gene3D" id="2.60.120.180">
    <property type="match status" value="1"/>
</dbReference>
<keyword evidence="2" id="KW-0378">Hydrolase</keyword>
<dbReference type="PANTHER" id="PTHR34002:SF9">
    <property type="entry name" value="XYLOGLUCAN-SPECIFIC ENDO-BETA-1,4-GLUCANASE A"/>
    <property type="match status" value="1"/>
</dbReference>
<feature type="chain" id="PRO_5015777896" description="Glycosyl hydrolase family 12" evidence="3">
    <location>
        <begin position="22"/>
        <end position="300"/>
    </location>
</feature>
<evidence type="ECO:0000313" key="5">
    <source>
        <dbReference type="Proteomes" id="UP000244527"/>
    </source>
</evidence>
<dbReference type="InterPro" id="IPR013319">
    <property type="entry name" value="GH11/12"/>
</dbReference>
<reference evidence="4 5" key="1">
    <citation type="submission" date="2017-04" db="EMBL/GenBank/DDBJ databases">
        <title>Compelte genome sequence of WV33.</title>
        <authorList>
            <person name="Lee P.C."/>
        </authorList>
    </citation>
    <scope>NUCLEOTIDE SEQUENCE [LARGE SCALE GENOMIC DNA]</scope>
    <source>
        <strain evidence="4 5">WV33</strain>
    </source>
</reference>
<protein>
    <recommendedName>
        <fullName evidence="6">Glycosyl hydrolase family 12</fullName>
    </recommendedName>
</protein>
<organism evidence="4 5">
    <name type="scientific">Flavobacterium faecale</name>
    <dbReference type="NCBI Taxonomy" id="1355330"/>
    <lineage>
        <taxon>Bacteria</taxon>
        <taxon>Pseudomonadati</taxon>
        <taxon>Bacteroidota</taxon>
        <taxon>Flavobacteriia</taxon>
        <taxon>Flavobacteriales</taxon>
        <taxon>Flavobacteriaceae</taxon>
        <taxon>Flavobacterium</taxon>
    </lineage>
</organism>
<keyword evidence="5" id="KW-1185">Reference proteome</keyword>
<evidence type="ECO:0000256" key="3">
    <source>
        <dbReference type="SAM" id="SignalP"/>
    </source>
</evidence>
<proteinExistence type="inferred from homology"/>
<comment type="similarity">
    <text evidence="1 2">Belongs to the glycosyl hydrolase 12 (cellulase H) family.</text>
</comment>
<sequence>MKNVFVALATFMTMASCSQDAAVPTEVAAQTETIVSKSLKSKAVTQNGTTTITEDYGTYQDPNYQWAYIQNNIWSASIGDTGADRGQFIWYKNINSWGVQAYTTTGIFSYSGVKSYPSLVYGRHYNNVSQNKNGFPIKISAITKSYAAEWNAAVLDDGGSGAVYNASYDIWFDPSNTNTGTNKYEIMIWTLRKNQNPINDLGFGVKFKANQKIGNYNFDVYKGSLDNGKQQVLTFILINGNGNFNGNIKPFIDFASGSLSNNWMAKTNYLTSIQAGFEICTAGTKTKKANFVTSKFSLAL</sequence>
<gene>
    <name evidence="4" type="ORF">FFWV33_06755</name>
</gene>
<dbReference type="PANTHER" id="PTHR34002">
    <property type="entry name" value="BLR1656 PROTEIN"/>
    <property type="match status" value="1"/>
</dbReference>
<keyword evidence="2" id="KW-0624">Polysaccharide degradation</keyword>
<evidence type="ECO:0000256" key="1">
    <source>
        <dbReference type="ARBA" id="ARBA00005519"/>
    </source>
</evidence>
<dbReference type="RefSeq" id="WP_108740202.1">
    <property type="nucleotide sequence ID" value="NZ_CP020918.1"/>
</dbReference>
<dbReference type="AlphaFoldDB" id="A0A2S1LBX0"/>
<name>A0A2S1LBX0_9FLAO</name>
<dbReference type="Pfam" id="PF01670">
    <property type="entry name" value="Glyco_hydro_12"/>
    <property type="match status" value="1"/>
</dbReference>
<dbReference type="EMBL" id="CP020918">
    <property type="protein sequence ID" value="AWG21253.1"/>
    <property type="molecule type" value="Genomic_DNA"/>
</dbReference>
<dbReference type="SUPFAM" id="SSF49899">
    <property type="entry name" value="Concanavalin A-like lectins/glucanases"/>
    <property type="match status" value="1"/>
</dbReference>
<feature type="signal peptide" evidence="3">
    <location>
        <begin position="1"/>
        <end position="21"/>
    </location>
</feature>
<evidence type="ECO:0000256" key="2">
    <source>
        <dbReference type="RuleBase" id="RU361163"/>
    </source>
</evidence>
<dbReference type="KEGG" id="ffa:FFWV33_06755"/>
<evidence type="ECO:0000313" key="4">
    <source>
        <dbReference type="EMBL" id="AWG21253.1"/>
    </source>
</evidence>
<accession>A0A2S1LBX0</accession>
<dbReference type="Proteomes" id="UP000244527">
    <property type="component" value="Chromosome"/>
</dbReference>
<evidence type="ECO:0008006" key="6">
    <source>
        <dbReference type="Google" id="ProtNLM"/>
    </source>
</evidence>
<dbReference type="InterPro" id="IPR002594">
    <property type="entry name" value="GH12"/>
</dbReference>